<reference evidence="2 3" key="1">
    <citation type="submission" date="2017-09" db="EMBL/GenBank/DDBJ databases">
        <title>Large-scale bioinformatics analysis of Bacillus genomes uncovers conserved roles of natural products in bacterial physiology.</title>
        <authorList>
            <consortium name="Agbiome Team Llc"/>
            <person name="Bleich R.M."/>
            <person name="Kirk G.J."/>
            <person name="Santa Maria K.C."/>
            <person name="Allen S.E."/>
            <person name="Farag S."/>
            <person name="Shank E.A."/>
            <person name="Bowers A."/>
        </authorList>
    </citation>
    <scope>NUCLEOTIDE SEQUENCE [LARGE SCALE GENOMIC DNA]</scope>
    <source>
        <strain evidence="2 3">AFS027629</strain>
    </source>
</reference>
<keyword evidence="1" id="KW-0472">Membrane</keyword>
<evidence type="ECO:0008006" key="4">
    <source>
        <dbReference type="Google" id="ProtNLM"/>
    </source>
</evidence>
<proteinExistence type="predicted"/>
<name>A0AB36TDG9_9BACI</name>
<comment type="caution">
    <text evidence="2">The sequence shown here is derived from an EMBL/GenBank/DDBJ whole genome shotgun (WGS) entry which is preliminary data.</text>
</comment>
<dbReference type="AlphaFoldDB" id="A0AB36TDG9"/>
<dbReference type="Proteomes" id="UP000220078">
    <property type="component" value="Unassembled WGS sequence"/>
</dbReference>
<keyword evidence="1" id="KW-0812">Transmembrane</keyword>
<feature type="transmembrane region" description="Helical" evidence="1">
    <location>
        <begin position="7"/>
        <end position="27"/>
    </location>
</feature>
<gene>
    <name evidence="2" type="ORF">CN551_01030</name>
</gene>
<sequence>MMNKRKWLYRIGILLVSIGCILANFYSDIPPLFPSLHKGIGMSVVVVGLFCIITLNFYRKSESI</sequence>
<keyword evidence="1" id="KW-1133">Transmembrane helix</keyword>
<feature type="transmembrane region" description="Helical" evidence="1">
    <location>
        <begin position="39"/>
        <end position="58"/>
    </location>
</feature>
<dbReference type="EMBL" id="NUAP01000002">
    <property type="protein sequence ID" value="PEN92914.1"/>
    <property type="molecule type" value="Genomic_DNA"/>
</dbReference>
<evidence type="ECO:0000313" key="2">
    <source>
        <dbReference type="EMBL" id="PEN92914.1"/>
    </source>
</evidence>
<organism evidence="2 3">
    <name type="scientific">Bacillus toyonensis</name>
    <dbReference type="NCBI Taxonomy" id="155322"/>
    <lineage>
        <taxon>Bacteria</taxon>
        <taxon>Bacillati</taxon>
        <taxon>Bacillota</taxon>
        <taxon>Bacilli</taxon>
        <taxon>Bacillales</taxon>
        <taxon>Bacillaceae</taxon>
        <taxon>Bacillus</taxon>
        <taxon>Bacillus cereus group</taxon>
    </lineage>
</organism>
<evidence type="ECO:0000256" key="1">
    <source>
        <dbReference type="SAM" id="Phobius"/>
    </source>
</evidence>
<accession>A0AB36TDG9</accession>
<evidence type="ECO:0000313" key="3">
    <source>
        <dbReference type="Proteomes" id="UP000220078"/>
    </source>
</evidence>
<protein>
    <recommendedName>
        <fullName evidence="4">Group-specific protein</fullName>
    </recommendedName>
</protein>